<evidence type="ECO:0000313" key="13">
    <source>
        <dbReference type="Proteomes" id="UP000094527"/>
    </source>
</evidence>
<dbReference type="OrthoDB" id="527990at2759"/>
<evidence type="ECO:0000256" key="3">
    <source>
        <dbReference type="ARBA" id="ARBA00022723"/>
    </source>
</evidence>
<evidence type="ECO:0000256" key="10">
    <source>
        <dbReference type="RuleBase" id="RU366077"/>
    </source>
</evidence>
<dbReference type="AlphaFoldDB" id="A0A1D2NG41"/>
<feature type="binding site" evidence="9">
    <location>
        <position position="536"/>
    </location>
    <ligand>
        <name>Zn(2+)</name>
        <dbReference type="ChEBI" id="CHEBI:29105"/>
        <note>catalytic</note>
    </ligand>
</feature>
<dbReference type="EC" id="3.4.24.-" evidence="10"/>
<dbReference type="OMA" id="GSGCYKF"/>
<dbReference type="Gene3D" id="3.90.132.10">
    <property type="entry name" value="Leishmanolysin , domain 2"/>
    <property type="match status" value="1"/>
</dbReference>
<proteinExistence type="inferred from homology"/>
<dbReference type="PANTHER" id="PTHR10942">
    <property type="entry name" value="LEISHMANOLYSIN-LIKE PEPTIDASE"/>
    <property type="match status" value="1"/>
</dbReference>
<protein>
    <recommendedName>
        <fullName evidence="7 10">Leishmanolysin-like peptidase</fullName>
        <ecNumber evidence="10">3.4.24.-</ecNumber>
    </recommendedName>
</protein>
<organism evidence="12 13">
    <name type="scientific">Orchesella cincta</name>
    <name type="common">Springtail</name>
    <name type="synonym">Podura cincta</name>
    <dbReference type="NCBI Taxonomy" id="48709"/>
    <lineage>
        <taxon>Eukaryota</taxon>
        <taxon>Metazoa</taxon>
        <taxon>Ecdysozoa</taxon>
        <taxon>Arthropoda</taxon>
        <taxon>Hexapoda</taxon>
        <taxon>Collembola</taxon>
        <taxon>Entomobryomorpha</taxon>
        <taxon>Entomobryoidea</taxon>
        <taxon>Orchesellidae</taxon>
        <taxon>Orchesellinae</taxon>
        <taxon>Orchesella</taxon>
    </lineage>
</organism>
<dbReference type="Gene3D" id="2.10.55.10">
    <property type="entry name" value="Leishmanolysin domain 3"/>
    <property type="match status" value="1"/>
</dbReference>
<dbReference type="Proteomes" id="UP000094527">
    <property type="component" value="Unassembled WGS sequence"/>
</dbReference>
<evidence type="ECO:0000256" key="11">
    <source>
        <dbReference type="SAM" id="MobiDB-lite"/>
    </source>
</evidence>
<name>A0A1D2NG41_ORCCI</name>
<reference evidence="12 13" key="1">
    <citation type="journal article" date="2016" name="Genome Biol. Evol.">
        <title>Gene Family Evolution Reflects Adaptation to Soil Environmental Stressors in the Genome of the Collembolan Orchesella cincta.</title>
        <authorList>
            <person name="Faddeeva-Vakhrusheva A."/>
            <person name="Derks M.F."/>
            <person name="Anvar S.Y."/>
            <person name="Agamennone V."/>
            <person name="Suring W."/>
            <person name="Smit S."/>
            <person name="van Straalen N.M."/>
            <person name="Roelofs D."/>
        </authorList>
    </citation>
    <scope>NUCLEOTIDE SEQUENCE [LARGE SCALE GENOMIC DNA]</scope>
    <source>
        <tissue evidence="12">Mixed pool</tissue>
    </source>
</reference>
<dbReference type="FunFam" id="3.90.132.10:FF:000001">
    <property type="entry name" value="leishmanolysin-like peptidase isoform X2"/>
    <property type="match status" value="1"/>
</dbReference>
<sequence length="854" mass="96643">PGKEEEEQELAKTEIRTSLEREKMESFREKETGSGASSDSNDQAAITSTSCSSHRSHNQYRCHTTNNSSGEEFLHSIADMVGAISERWTTSLASSSSSVSSAQSRSSTLENNTNSIRGKSRGEDCSKHSVPVMMMTRRRRKSSPTTSGCVIIKWSLPRIHHFTIFILLAALTVSPRIPVAESARFQSGANRGGGGDGHHHENVVHYTAAGDSNVLHSKHCSHVYPRPHEIVHGAFIEPHHVMKKRSIDQPLRIVLYYDESVHNLDQEKKELINNTVLPEAISYWERALKVRRTERSIVLNRRCPNQQVYYKADDPHPYCKVECEAKTMCGEVQVPEDHLDVCRVCNENGTNCRVAPNSTAGEGIADADFVFYVSALQTHRCKHGFTVAYAAHCQQESALDRPIAGHANLCPKSISTKPQELDTLISTVKHEILHALGFSVSLYAFYRDDAGNPLTPRDNKGKPPLNAEMQARQWSDRVIKMVERKDWKVREGNITRKMQMIVTPRVVKEVRRHFNCPDLEGAELEDQGEEGTALTHWEKRIFENEAMTGTHTQNPVYSRITLALMEDTGWYRANYDMAQHLDWGHRLGCDFAKKSCMEWMSTAKARGQDPLPYCNKVKAEPLETQCTDDHSSVALCNLVKYTSPLSMEYQNFDWLPNVPDDNVTFYGGSVTLADYCPYVQEFTWRANSVVIRGSHCFYDENNPEQDKNFALEEYGEGSKCFYHTKEMWEERSCHQKRHWQHWGSGCYKYMCEGGLLHILVTNRTFTCSYTGQEIKIQLLANNWLHRGGIKCPSCESFCQDCSGVQSSYEVSNPDFPQDNLQCSSSTHKTSASTPLLASFSIMLLLSLKPISFLF</sequence>
<evidence type="ECO:0000256" key="6">
    <source>
        <dbReference type="ARBA" id="ARBA00023049"/>
    </source>
</evidence>
<comment type="caution">
    <text evidence="12">The sequence shown here is derived from an EMBL/GenBank/DDBJ whole genome shotgun (WGS) entry which is preliminary data.</text>
</comment>
<dbReference type="SUPFAM" id="SSF55486">
    <property type="entry name" value="Metalloproteases ('zincins'), catalytic domain"/>
    <property type="match status" value="1"/>
</dbReference>
<keyword evidence="13" id="KW-1185">Reference proteome</keyword>
<dbReference type="STRING" id="48709.A0A1D2NG41"/>
<feature type="region of interest" description="Disordered" evidence="11">
    <location>
        <begin position="95"/>
        <end position="130"/>
    </location>
</feature>
<evidence type="ECO:0000256" key="5">
    <source>
        <dbReference type="ARBA" id="ARBA00022833"/>
    </source>
</evidence>
<comment type="cofactor">
    <cofactor evidence="9 10">
        <name>Zn(2+)</name>
        <dbReference type="ChEBI" id="CHEBI:29105"/>
    </cofactor>
    <text evidence="9 10">Binds 1 zinc ion per subunit.</text>
</comment>
<dbReference type="Gene3D" id="3.10.170.20">
    <property type="match status" value="1"/>
</dbReference>
<dbReference type="GO" id="GO:0004222">
    <property type="term" value="F:metalloendopeptidase activity"/>
    <property type="evidence" value="ECO:0007669"/>
    <property type="project" value="UniProtKB-UniRule"/>
</dbReference>
<evidence type="ECO:0000256" key="7">
    <source>
        <dbReference type="ARBA" id="ARBA00039717"/>
    </source>
</evidence>
<dbReference type="GO" id="GO:0046872">
    <property type="term" value="F:metal ion binding"/>
    <property type="evidence" value="ECO:0007669"/>
    <property type="project" value="UniProtKB-KW"/>
</dbReference>
<comment type="similarity">
    <text evidence="1 10">Belongs to the peptidase M8 family.</text>
</comment>
<dbReference type="GO" id="GO:0006508">
    <property type="term" value="P:proteolysis"/>
    <property type="evidence" value="ECO:0007669"/>
    <property type="project" value="UniProtKB-KW"/>
</dbReference>
<feature type="non-terminal residue" evidence="12">
    <location>
        <position position="1"/>
    </location>
</feature>
<keyword evidence="2 10" id="KW-0645">Protease</keyword>
<feature type="region of interest" description="Disordered" evidence="11">
    <location>
        <begin position="1"/>
        <end position="68"/>
    </location>
</feature>
<dbReference type="GO" id="GO:0005737">
    <property type="term" value="C:cytoplasm"/>
    <property type="evidence" value="ECO:0007669"/>
    <property type="project" value="TreeGrafter"/>
</dbReference>
<dbReference type="FunFam" id="3.10.170.20:FF:000007">
    <property type="entry name" value="Leishmanolysin-like peptidase"/>
    <property type="match status" value="1"/>
</dbReference>
<feature type="binding site" evidence="9">
    <location>
        <position position="430"/>
    </location>
    <ligand>
        <name>Zn(2+)</name>
        <dbReference type="ChEBI" id="CHEBI:29105"/>
        <note>catalytic</note>
    </ligand>
</feature>
<evidence type="ECO:0000256" key="9">
    <source>
        <dbReference type="PIRSR" id="PIRSR601577-2"/>
    </source>
</evidence>
<evidence type="ECO:0000256" key="4">
    <source>
        <dbReference type="ARBA" id="ARBA00022801"/>
    </source>
</evidence>
<dbReference type="EMBL" id="LJIJ01000051">
    <property type="protein sequence ID" value="ODN04209.1"/>
    <property type="molecule type" value="Genomic_DNA"/>
</dbReference>
<feature type="compositionally biased region" description="Basic and acidic residues" evidence="11">
    <location>
        <begin position="1"/>
        <end position="32"/>
    </location>
</feature>
<accession>A0A1D2NG41</accession>
<evidence type="ECO:0000256" key="8">
    <source>
        <dbReference type="PIRSR" id="PIRSR601577-1"/>
    </source>
</evidence>
<dbReference type="InterPro" id="IPR001577">
    <property type="entry name" value="Peptidase_M8"/>
</dbReference>
<feature type="active site" evidence="8">
    <location>
        <position position="431"/>
    </location>
</feature>
<keyword evidence="5 9" id="KW-0862">Zinc</keyword>
<dbReference type="Pfam" id="PF01457">
    <property type="entry name" value="Peptidase_M8"/>
    <property type="match status" value="1"/>
</dbReference>
<evidence type="ECO:0000313" key="12">
    <source>
        <dbReference type="EMBL" id="ODN04209.1"/>
    </source>
</evidence>
<feature type="binding site" evidence="9">
    <location>
        <position position="434"/>
    </location>
    <ligand>
        <name>Zn(2+)</name>
        <dbReference type="ChEBI" id="CHEBI:29105"/>
        <note>catalytic</note>
    </ligand>
</feature>
<feature type="compositionally biased region" description="Polar residues" evidence="11">
    <location>
        <begin position="34"/>
        <end position="53"/>
    </location>
</feature>
<gene>
    <name evidence="12" type="ORF">Ocin01_02459</name>
</gene>
<dbReference type="GO" id="GO:0016020">
    <property type="term" value="C:membrane"/>
    <property type="evidence" value="ECO:0007669"/>
    <property type="project" value="InterPro"/>
</dbReference>
<keyword evidence="3 9" id="KW-0479">Metal-binding</keyword>
<evidence type="ECO:0000256" key="2">
    <source>
        <dbReference type="ARBA" id="ARBA00022670"/>
    </source>
</evidence>
<keyword evidence="4 10" id="KW-0378">Hydrolase</keyword>
<feature type="compositionally biased region" description="Low complexity" evidence="11">
    <location>
        <begin position="95"/>
        <end position="107"/>
    </location>
</feature>
<dbReference type="PANTHER" id="PTHR10942:SF0">
    <property type="entry name" value="LEISHMANOLYSIN-LIKE PEPTIDASE"/>
    <property type="match status" value="1"/>
</dbReference>
<feature type="compositionally biased region" description="Polar residues" evidence="11">
    <location>
        <begin position="108"/>
        <end position="117"/>
    </location>
</feature>
<dbReference type="GO" id="GO:0007155">
    <property type="term" value="P:cell adhesion"/>
    <property type="evidence" value="ECO:0007669"/>
    <property type="project" value="InterPro"/>
</dbReference>
<evidence type="ECO:0000256" key="1">
    <source>
        <dbReference type="ARBA" id="ARBA00005860"/>
    </source>
</evidence>
<keyword evidence="6 9" id="KW-0482">Metalloprotease</keyword>